<dbReference type="NCBIfam" id="NF009395">
    <property type="entry name" value="PRK12755.1"/>
    <property type="match status" value="1"/>
</dbReference>
<name>A0A2I2FS12_9EURO</name>
<dbReference type="GeneID" id="36552642"/>
<dbReference type="NCBIfam" id="TIGR00034">
    <property type="entry name" value="aroFGH"/>
    <property type="match status" value="1"/>
</dbReference>
<dbReference type="GO" id="GO:0008652">
    <property type="term" value="P:amino acid biosynthetic process"/>
    <property type="evidence" value="ECO:0007669"/>
    <property type="project" value="UniProtKB-KW"/>
</dbReference>
<dbReference type="SUPFAM" id="SSF51569">
    <property type="entry name" value="Aldolase"/>
    <property type="match status" value="1"/>
</dbReference>
<evidence type="ECO:0000256" key="4">
    <source>
        <dbReference type="ARBA" id="ARBA00022605"/>
    </source>
</evidence>
<dbReference type="PANTHER" id="PTHR21225:SF12">
    <property type="entry name" value="PHOSPHO-2-DEHYDRO-3-DEOXYHEPTONATE ALDOLASE, TYROSINE-INHIBITED"/>
    <property type="match status" value="1"/>
</dbReference>
<dbReference type="GO" id="GO:0005737">
    <property type="term" value="C:cytoplasm"/>
    <property type="evidence" value="ECO:0007669"/>
    <property type="project" value="TreeGrafter"/>
</dbReference>
<evidence type="ECO:0000313" key="11">
    <source>
        <dbReference type="Proteomes" id="UP000234275"/>
    </source>
</evidence>
<comment type="caution">
    <text evidence="10">The sequence shown here is derived from an EMBL/GenBank/DDBJ whole genome shotgun (WGS) entry which is preliminary data.</text>
</comment>
<evidence type="ECO:0000256" key="3">
    <source>
        <dbReference type="ARBA" id="ARBA00007985"/>
    </source>
</evidence>
<dbReference type="FunFam" id="3.20.20.70:FF:000005">
    <property type="entry name" value="Phospho-2-dehydro-3-deoxyheptonate aldolase"/>
    <property type="match status" value="1"/>
</dbReference>
<evidence type="ECO:0000256" key="5">
    <source>
        <dbReference type="ARBA" id="ARBA00022679"/>
    </source>
</evidence>
<dbReference type="Pfam" id="PF00793">
    <property type="entry name" value="DAHP_synth_1"/>
    <property type="match status" value="1"/>
</dbReference>
<reference evidence="10 11" key="1">
    <citation type="submission" date="2016-12" db="EMBL/GenBank/DDBJ databases">
        <title>The genomes of Aspergillus section Nigri reveals drivers in fungal speciation.</title>
        <authorList>
            <consortium name="DOE Joint Genome Institute"/>
            <person name="Vesth T.C."/>
            <person name="Nybo J."/>
            <person name="Theobald S."/>
            <person name="Brandl J."/>
            <person name="Frisvad J.C."/>
            <person name="Nielsen K.F."/>
            <person name="Lyhne E.K."/>
            <person name="Kogle M.E."/>
            <person name="Kuo A."/>
            <person name="Riley R."/>
            <person name="Clum A."/>
            <person name="Nolan M."/>
            <person name="Lipzen A."/>
            <person name="Salamov A."/>
            <person name="Henrissat B."/>
            <person name="Wiebenga A."/>
            <person name="De Vries R.P."/>
            <person name="Grigoriev I.V."/>
            <person name="Mortensen U.H."/>
            <person name="Andersen M.R."/>
            <person name="Baker S.E."/>
        </authorList>
    </citation>
    <scope>NUCLEOTIDE SEQUENCE [LARGE SCALE GENOMIC DNA]</scope>
    <source>
        <strain evidence="10 11">IBT 23096</strain>
    </source>
</reference>
<dbReference type="EC" id="2.5.1.54" evidence="8"/>
<dbReference type="STRING" id="1392250.A0A2I2FS12"/>
<keyword evidence="11" id="KW-1185">Reference proteome</keyword>
<evidence type="ECO:0000313" key="10">
    <source>
        <dbReference type="EMBL" id="PLB43396.1"/>
    </source>
</evidence>
<dbReference type="RefSeq" id="XP_024698698.1">
    <property type="nucleotide sequence ID" value="XM_024844942.1"/>
</dbReference>
<dbReference type="Proteomes" id="UP000234275">
    <property type="component" value="Unassembled WGS sequence"/>
</dbReference>
<dbReference type="InterPro" id="IPR013785">
    <property type="entry name" value="Aldolase_TIM"/>
</dbReference>
<evidence type="ECO:0000256" key="2">
    <source>
        <dbReference type="ARBA" id="ARBA00004688"/>
    </source>
</evidence>
<keyword evidence="5 8" id="KW-0808">Transferase</keyword>
<dbReference type="GO" id="GO:0009073">
    <property type="term" value="P:aromatic amino acid family biosynthetic process"/>
    <property type="evidence" value="ECO:0007669"/>
    <property type="project" value="UniProtKB-KW"/>
</dbReference>
<evidence type="ECO:0000256" key="6">
    <source>
        <dbReference type="ARBA" id="ARBA00023141"/>
    </source>
</evidence>
<keyword evidence="6 8" id="KW-0057">Aromatic amino acid biosynthesis</keyword>
<dbReference type="InterPro" id="IPR006218">
    <property type="entry name" value="DAHP1/KDSA"/>
</dbReference>
<dbReference type="OrthoDB" id="4699125at2759"/>
<dbReference type="PANTHER" id="PTHR21225">
    <property type="entry name" value="PHOSPHO-2-DEHYDRO-3-DEOXYHEPTONATE ALDOLASE DAHP SYNTHETASE"/>
    <property type="match status" value="1"/>
</dbReference>
<comment type="function">
    <text evidence="1">Stereospecific condensation of phosphoenolpyruvate (PEP) and D-erythrose-4-phosphate (E4P) giving rise to 3-deoxy-D-arabino-heptulosonate-7-phosphate (DAHP).</text>
</comment>
<organism evidence="10 11">
    <name type="scientific">Aspergillus steynii IBT 23096</name>
    <dbReference type="NCBI Taxonomy" id="1392250"/>
    <lineage>
        <taxon>Eukaryota</taxon>
        <taxon>Fungi</taxon>
        <taxon>Dikarya</taxon>
        <taxon>Ascomycota</taxon>
        <taxon>Pezizomycotina</taxon>
        <taxon>Eurotiomycetes</taxon>
        <taxon>Eurotiomycetidae</taxon>
        <taxon>Eurotiales</taxon>
        <taxon>Aspergillaceae</taxon>
        <taxon>Aspergillus</taxon>
        <taxon>Aspergillus subgen. Circumdati</taxon>
    </lineage>
</organism>
<dbReference type="Gene3D" id="3.20.20.70">
    <property type="entry name" value="Aldolase class I"/>
    <property type="match status" value="1"/>
</dbReference>
<comment type="similarity">
    <text evidence="3 8">Belongs to the class-I DAHP synthase family.</text>
</comment>
<protein>
    <recommendedName>
        <fullName evidence="8">Phospho-2-dehydro-3-deoxyheptonate aldolase</fullName>
        <ecNumber evidence="8">2.5.1.54</ecNumber>
    </recommendedName>
</protein>
<gene>
    <name evidence="10" type="ORF">P170DRAFT_370104</name>
</gene>
<sequence length="378" mass="41443">MPSVSTSSVPLDPTNVDLLRKKLAEDVRIEKYSPLAPPELIQYEIGLSANSLLTVLNSRVEARHIIRRQSDRLLVLVGPCSIHDPETALEYAQRLRVLAEELKDDLCIIMRAYLEKPRTTVGWKGLINDPDVDDSYNINKGVKIARQLLADITDLGVPVACEMLDTISPQYTADLISVGAVGARTTESQLHRELASGLSFPVGFKNATDGSVGTAVDSLKSMRGRHHFMGTTKQGLIAITTTKGNEDGYVIHRGGSRGTNFDADSVKATKELLRSKGERDVLMIDCSHGNSSKNHRNQPKVLKTIEDQLRQGEDGIIGVMVESNIREGNQKATARLEGCEKGVSITDACIDWETTETSLRSLADSVRERRARASIGKQ</sequence>
<keyword evidence="4 8" id="KW-0028">Amino-acid biosynthesis</keyword>
<comment type="pathway">
    <text evidence="2">Metabolic intermediate biosynthesis; chorismate biosynthesis; chorismate from D-erythrose 4-phosphate and phosphoenolpyruvate: step 1/7.</text>
</comment>
<dbReference type="AlphaFoldDB" id="A0A2I2FS12"/>
<accession>A0A2I2FS12</accession>
<dbReference type="EMBL" id="MSFO01000011">
    <property type="protein sequence ID" value="PLB43396.1"/>
    <property type="molecule type" value="Genomic_DNA"/>
</dbReference>
<dbReference type="InterPro" id="IPR006219">
    <property type="entry name" value="DAHP_synth_1"/>
</dbReference>
<proteinExistence type="inferred from homology"/>
<dbReference type="GO" id="GO:0003849">
    <property type="term" value="F:3-deoxy-7-phosphoheptulonate synthase activity"/>
    <property type="evidence" value="ECO:0007669"/>
    <property type="project" value="UniProtKB-EC"/>
</dbReference>
<evidence type="ECO:0000256" key="1">
    <source>
        <dbReference type="ARBA" id="ARBA00003726"/>
    </source>
</evidence>
<dbReference type="PIRSF" id="PIRSF001361">
    <property type="entry name" value="DAHP_synthase"/>
    <property type="match status" value="1"/>
</dbReference>
<evidence type="ECO:0000256" key="7">
    <source>
        <dbReference type="ARBA" id="ARBA00047508"/>
    </source>
</evidence>
<feature type="domain" description="DAHP synthetase I/KDSA" evidence="9">
    <location>
        <begin position="64"/>
        <end position="357"/>
    </location>
</feature>
<dbReference type="VEuPathDB" id="FungiDB:P170DRAFT_370104"/>
<comment type="catalytic activity">
    <reaction evidence="7 8">
        <text>D-erythrose 4-phosphate + phosphoenolpyruvate + H2O = 7-phospho-2-dehydro-3-deoxy-D-arabino-heptonate + phosphate</text>
        <dbReference type="Rhea" id="RHEA:14717"/>
        <dbReference type="ChEBI" id="CHEBI:15377"/>
        <dbReference type="ChEBI" id="CHEBI:16897"/>
        <dbReference type="ChEBI" id="CHEBI:43474"/>
        <dbReference type="ChEBI" id="CHEBI:58394"/>
        <dbReference type="ChEBI" id="CHEBI:58702"/>
        <dbReference type="EC" id="2.5.1.54"/>
    </reaction>
</comment>
<evidence type="ECO:0000256" key="8">
    <source>
        <dbReference type="PIRNR" id="PIRNR001361"/>
    </source>
</evidence>
<evidence type="ECO:0000259" key="9">
    <source>
        <dbReference type="Pfam" id="PF00793"/>
    </source>
</evidence>